<dbReference type="EMBL" id="OX459963">
    <property type="protein sequence ID" value="CAI9167693.1"/>
    <property type="molecule type" value="Genomic_DNA"/>
</dbReference>
<evidence type="ECO:0000313" key="2">
    <source>
        <dbReference type="EMBL" id="CAI9167693.1"/>
    </source>
</evidence>
<evidence type="ECO:0000313" key="3">
    <source>
        <dbReference type="Proteomes" id="UP001176941"/>
    </source>
</evidence>
<proteinExistence type="predicted"/>
<protein>
    <submittedName>
        <fullName evidence="2">Uncharacterized protein</fullName>
    </submittedName>
</protein>
<reference evidence="2" key="1">
    <citation type="submission" date="2023-04" db="EMBL/GenBank/DDBJ databases">
        <authorList>
            <consortium name="ELIXIR-Norway"/>
        </authorList>
    </citation>
    <scope>NUCLEOTIDE SEQUENCE [LARGE SCALE GENOMIC DNA]</scope>
</reference>
<evidence type="ECO:0000256" key="1">
    <source>
        <dbReference type="SAM" id="MobiDB-lite"/>
    </source>
</evidence>
<accession>A0ABN8Z1G5</accession>
<feature type="compositionally biased region" description="Basic and acidic residues" evidence="1">
    <location>
        <begin position="51"/>
        <end position="60"/>
    </location>
</feature>
<gene>
    <name evidence="2" type="ORF">MRATA1EN1_LOCUS16655</name>
</gene>
<organism evidence="2 3">
    <name type="scientific">Rangifer tarandus platyrhynchus</name>
    <name type="common">Svalbard reindeer</name>
    <dbReference type="NCBI Taxonomy" id="3082113"/>
    <lineage>
        <taxon>Eukaryota</taxon>
        <taxon>Metazoa</taxon>
        <taxon>Chordata</taxon>
        <taxon>Craniata</taxon>
        <taxon>Vertebrata</taxon>
        <taxon>Euteleostomi</taxon>
        <taxon>Mammalia</taxon>
        <taxon>Eutheria</taxon>
        <taxon>Laurasiatheria</taxon>
        <taxon>Artiodactyla</taxon>
        <taxon>Ruminantia</taxon>
        <taxon>Pecora</taxon>
        <taxon>Cervidae</taxon>
        <taxon>Odocoileinae</taxon>
        <taxon>Rangifer</taxon>
    </lineage>
</organism>
<name>A0ABN8Z1G5_RANTA</name>
<sequence>MKGLPFTLPQARESTLMPACSALAPSYLLGWGSDHGLLLVGCQVGGPSGHLRQEPWDPRGRQPTAGAGPER</sequence>
<keyword evidence="3" id="KW-1185">Reference proteome</keyword>
<dbReference type="Proteomes" id="UP001176941">
    <property type="component" value="Chromosome 27"/>
</dbReference>
<feature type="region of interest" description="Disordered" evidence="1">
    <location>
        <begin position="48"/>
        <end position="71"/>
    </location>
</feature>